<protein>
    <submittedName>
        <fullName evidence="2">Uncharacterized protein</fullName>
    </submittedName>
</protein>
<feature type="signal peptide" evidence="1">
    <location>
        <begin position="1"/>
        <end position="24"/>
    </location>
</feature>
<gene>
    <name evidence="2" type="ORF">EDD79_101748</name>
</gene>
<evidence type="ECO:0000256" key="1">
    <source>
        <dbReference type="SAM" id="SignalP"/>
    </source>
</evidence>
<dbReference type="Proteomes" id="UP000295504">
    <property type="component" value="Unassembled WGS sequence"/>
</dbReference>
<evidence type="ECO:0000313" key="2">
    <source>
        <dbReference type="EMBL" id="TCQ02273.1"/>
    </source>
</evidence>
<feature type="chain" id="PRO_5020199980" evidence="1">
    <location>
        <begin position="25"/>
        <end position="167"/>
    </location>
</feature>
<proteinExistence type="predicted"/>
<dbReference type="OrthoDB" id="1953894at2"/>
<dbReference type="EMBL" id="SLYC01000017">
    <property type="protein sequence ID" value="TCQ02273.1"/>
    <property type="molecule type" value="Genomic_DNA"/>
</dbReference>
<reference evidence="2 3" key="1">
    <citation type="submission" date="2019-03" db="EMBL/GenBank/DDBJ databases">
        <title>Genomic Encyclopedia of Type Strains, Phase IV (KMG-IV): sequencing the most valuable type-strain genomes for metagenomic binning, comparative biology and taxonomic classification.</title>
        <authorList>
            <person name="Goeker M."/>
        </authorList>
    </citation>
    <scope>NUCLEOTIDE SEQUENCE [LARGE SCALE GENOMIC DNA]</scope>
    <source>
        <strain evidence="2 3">DSM 100013</strain>
    </source>
</reference>
<dbReference type="AlphaFoldDB" id="A0A4R2U3M1"/>
<name>A0A4R2U3M1_9FIRM</name>
<comment type="caution">
    <text evidence="2">The sequence shown here is derived from an EMBL/GenBank/DDBJ whole genome shotgun (WGS) entry which is preliminary data.</text>
</comment>
<evidence type="ECO:0000313" key="3">
    <source>
        <dbReference type="Proteomes" id="UP000295504"/>
    </source>
</evidence>
<organism evidence="2 3">
    <name type="scientific">Serpentinicella alkaliphila</name>
    <dbReference type="NCBI Taxonomy" id="1734049"/>
    <lineage>
        <taxon>Bacteria</taxon>
        <taxon>Bacillati</taxon>
        <taxon>Bacillota</taxon>
        <taxon>Clostridia</taxon>
        <taxon>Peptostreptococcales</taxon>
        <taxon>Natronincolaceae</taxon>
        <taxon>Serpentinicella</taxon>
    </lineage>
</organism>
<keyword evidence="1" id="KW-0732">Signal</keyword>
<accession>A0A4R2U3M1</accession>
<keyword evidence="3" id="KW-1185">Reference proteome</keyword>
<sequence length="167" mass="18841">MLKKFMVCLSVLFLLISLSAIAHANPENKIVEEPQTFFRLNNLTRNLTTNDPNLFVSFNASEKSTVTISVFHNTSLANDEEKFVLVDEPVMVEVGTIQRGFTELVLRKGTNKIEFKVDFEKGEELIVNRVVVVRDIEEVKKQLTDSVVNPRDAIKNIFIATGTNSKP</sequence>
<dbReference type="RefSeq" id="WP_132848514.1">
    <property type="nucleotide sequence ID" value="NZ_CP058648.1"/>
</dbReference>